<dbReference type="InterPro" id="IPR011051">
    <property type="entry name" value="RmlC_Cupin_sf"/>
</dbReference>
<protein>
    <recommendedName>
        <fullName evidence="3">Cupin domain-containing protein</fullName>
    </recommendedName>
</protein>
<comment type="caution">
    <text evidence="1">The sequence shown here is derived from an EMBL/GenBank/DDBJ whole genome shotgun (WGS) entry which is preliminary data.</text>
</comment>
<dbReference type="Proteomes" id="UP000722111">
    <property type="component" value="Unassembled WGS sequence"/>
</dbReference>
<dbReference type="RefSeq" id="WP_194934027.1">
    <property type="nucleotide sequence ID" value="NZ_JACOPX010000005.1"/>
</dbReference>
<name>A0ABS0BFP7_9PSED</name>
<proteinExistence type="predicted"/>
<sequence>MKSDRLESMVKGWFVGAFSPSVLNTDACEVAVKRYTQGDSEGAHYHKIATEITVVVEGTVRMCGREWTAGDIITIAPGEATDFLSITDSITVVVKHPGALDDKFVISEE</sequence>
<reference evidence="1 2" key="1">
    <citation type="submission" date="2020-08" db="EMBL/GenBank/DDBJ databases">
        <title>Description of novel Pseudomonas species.</title>
        <authorList>
            <person name="Duman M."/>
            <person name="Mulet M."/>
            <person name="Altun S."/>
            <person name="Saticioglu I.B."/>
            <person name="Lalucat J."/>
            <person name="Garcia-Valdes E."/>
        </authorList>
    </citation>
    <scope>NUCLEOTIDE SEQUENCE [LARGE SCALE GENOMIC DNA]</scope>
    <source>
        <strain evidence="1 2">P155</strain>
    </source>
</reference>
<keyword evidence="2" id="KW-1185">Reference proteome</keyword>
<dbReference type="Gene3D" id="2.60.120.10">
    <property type="entry name" value="Jelly Rolls"/>
    <property type="match status" value="1"/>
</dbReference>
<accession>A0ABS0BFP7</accession>
<dbReference type="EMBL" id="JACOPX010000005">
    <property type="protein sequence ID" value="MBF6033285.1"/>
    <property type="molecule type" value="Genomic_DNA"/>
</dbReference>
<evidence type="ECO:0000313" key="1">
    <source>
        <dbReference type="EMBL" id="MBF6033285.1"/>
    </source>
</evidence>
<gene>
    <name evidence="1" type="ORF">H8F23_08490</name>
</gene>
<dbReference type="InterPro" id="IPR014710">
    <property type="entry name" value="RmlC-like_jellyroll"/>
</dbReference>
<evidence type="ECO:0000313" key="2">
    <source>
        <dbReference type="Proteomes" id="UP000722111"/>
    </source>
</evidence>
<evidence type="ECO:0008006" key="3">
    <source>
        <dbReference type="Google" id="ProtNLM"/>
    </source>
</evidence>
<organism evidence="1 2">
    <name type="scientific">Pseudomonas neuropathica</name>
    <dbReference type="NCBI Taxonomy" id="2730425"/>
    <lineage>
        <taxon>Bacteria</taxon>
        <taxon>Pseudomonadati</taxon>
        <taxon>Pseudomonadota</taxon>
        <taxon>Gammaproteobacteria</taxon>
        <taxon>Pseudomonadales</taxon>
        <taxon>Pseudomonadaceae</taxon>
        <taxon>Pseudomonas</taxon>
    </lineage>
</organism>
<dbReference type="SUPFAM" id="SSF51182">
    <property type="entry name" value="RmlC-like cupins"/>
    <property type="match status" value="1"/>
</dbReference>